<dbReference type="OrthoDB" id="38325at2759"/>
<feature type="region of interest" description="Disordered" evidence="1">
    <location>
        <begin position="20"/>
        <end position="76"/>
    </location>
</feature>
<keyword evidence="3" id="KW-1185">Reference proteome</keyword>
<feature type="compositionally biased region" description="Low complexity" evidence="1">
    <location>
        <begin position="57"/>
        <end position="69"/>
    </location>
</feature>
<protein>
    <submittedName>
        <fullName evidence="2">Predicted protein</fullName>
    </submittedName>
</protein>
<dbReference type="eggNOG" id="ENOG502SDKJ">
    <property type="taxonomic scope" value="Eukaryota"/>
</dbReference>
<dbReference type="OMA" id="RHMANAD"/>
<gene>
    <name evidence="2" type="ORF">MICPUCDRAFT_56124</name>
</gene>
<dbReference type="AlphaFoldDB" id="C1MP28"/>
<dbReference type="RefSeq" id="XP_003057214.1">
    <property type="nucleotide sequence ID" value="XM_003057168.1"/>
</dbReference>
<proteinExistence type="predicted"/>
<dbReference type="Proteomes" id="UP000001876">
    <property type="component" value="Unassembled WGS sequence"/>
</dbReference>
<evidence type="ECO:0000313" key="2">
    <source>
        <dbReference type="EMBL" id="EEH58859.1"/>
    </source>
</evidence>
<dbReference type="KEGG" id="mpp:MICPUCDRAFT_56124"/>
<organism evidence="3">
    <name type="scientific">Micromonas pusilla (strain CCMP1545)</name>
    <name type="common">Picoplanktonic green alga</name>
    <dbReference type="NCBI Taxonomy" id="564608"/>
    <lineage>
        <taxon>Eukaryota</taxon>
        <taxon>Viridiplantae</taxon>
        <taxon>Chlorophyta</taxon>
        <taxon>Mamiellophyceae</taxon>
        <taxon>Mamiellales</taxon>
        <taxon>Mamiellaceae</taxon>
        <taxon>Micromonas</taxon>
    </lineage>
</organism>
<evidence type="ECO:0000256" key="1">
    <source>
        <dbReference type="SAM" id="MobiDB-lite"/>
    </source>
</evidence>
<sequence>MAARRALRALANAPPAAQLWRGASSPCLARPPPLFASRHRETTTSGDAPSGGRRSRGFAAGASSSSSSSDDAREPSLASIRDAILDESDPNYPLGSSPSTRVDEWKHPSGNFSLWLLRRSSAPARREHDARVPVGEGDDADVLACVLSRGDAALERGQYHPEIGAIGMTPCAAAALRTMRADAECFLALPGLCAWVRANERWTDADGLRKPLFGGHSVEELREAMEAAKAIALGVPRPGHSVLGRGTFAAAEPAWTAMASEYLEEDEVVGAERAAFAAALRQVHPTRKLTTEVRHMANADPEYLKDAGGAMVVLKSSDDGGGSRW</sequence>
<reference evidence="2 3" key="1">
    <citation type="journal article" date="2009" name="Science">
        <title>Green evolution and dynamic adaptations revealed by genomes of the marine picoeukaryotes Micromonas.</title>
        <authorList>
            <person name="Worden A.Z."/>
            <person name="Lee J.H."/>
            <person name="Mock T."/>
            <person name="Rouze P."/>
            <person name="Simmons M.P."/>
            <person name="Aerts A.L."/>
            <person name="Allen A.E."/>
            <person name="Cuvelier M.L."/>
            <person name="Derelle E."/>
            <person name="Everett M.V."/>
            <person name="Foulon E."/>
            <person name="Grimwood J."/>
            <person name="Gundlach H."/>
            <person name="Henrissat B."/>
            <person name="Napoli C."/>
            <person name="McDonald S.M."/>
            <person name="Parker M.S."/>
            <person name="Rombauts S."/>
            <person name="Salamov A."/>
            <person name="Von Dassow P."/>
            <person name="Badger J.H."/>
            <person name="Coutinho P.M."/>
            <person name="Demir E."/>
            <person name="Dubchak I."/>
            <person name="Gentemann C."/>
            <person name="Eikrem W."/>
            <person name="Gready J.E."/>
            <person name="John U."/>
            <person name="Lanier W."/>
            <person name="Lindquist E.A."/>
            <person name="Lucas S."/>
            <person name="Mayer K.F."/>
            <person name="Moreau H."/>
            <person name="Not F."/>
            <person name="Otillar R."/>
            <person name="Panaud O."/>
            <person name="Pangilinan J."/>
            <person name="Paulsen I."/>
            <person name="Piegu B."/>
            <person name="Poliakov A."/>
            <person name="Robbens S."/>
            <person name="Schmutz J."/>
            <person name="Toulza E."/>
            <person name="Wyss T."/>
            <person name="Zelensky A."/>
            <person name="Zhou K."/>
            <person name="Armbrust E.V."/>
            <person name="Bhattacharya D."/>
            <person name="Goodenough U.W."/>
            <person name="Van de Peer Y."/>
            <person name="Grigoriev I.V."/>
        </authorList>
    </citation>
    <scope>NUCLEOTIDE SEQUENCE [LARGE SCALE GENOMIC DNA]</scope>
    <source>
        <strain evidence="2 3">CCMP1545</strain>
    </source>
</reference>
<accession>C1MP28</accession>
<name>C1MP28_MICPC</name>
<dbReference type="GeneID" id="9682653"/>
<evidence type="ECO:0000313" key="3">
    <source>
        <dbReference type="Proteomes" id="UP000001876"/>
    </source>
</evidence>
<dbReference type="EMBL" id="GG663737">
    <property type="protein sequence ID" value="EEH58859.1"/>
    <property type="molecule type" value="Genomic_DNA"/>
</dbReference>